<name>A0A397JBI3_9GLOM</name>
<evidence type="ECO:0000256" key="1">
    <source>
        <dbReference type="SAM" id="MobiDB-lite"/>
    </source>
</evidence>
<feature type="compositionally biased region" description="Polar residues" evidence="1">
    <location>
        <begin position="321"/>
        <end position="340"/>
    </location>
</feature>
<keyword evidence="3" id="KW-1185">Reference proteome</keyword>
<reference evidence="2 3" key="1">
    <citation type="submission" date="2018-08" db="EMBL/GenBank/DDBJ databases">
        <title>Genome and evolution of the arbuscular mycorrhizal fungus Diversispora epigaea (formerly Glomus versiforme) and its bacterial endosymbionts.</title>
        <authorList>
            <person name="Sun X."/>
            <person name="Fei Z."/>
            <person name="Harrison M."/>
        </authorList>
    </citation>
    <scope>NUCLEOTIDE SEQUENCE [LARGE SCALE GENOMIC DNA]</scope>
    <source>
        <strain evidence="2 3">IT104</strain>
    </source>
</reference>
<sequence length="417" mass="47795">MCSALLVTFSSYGIYNFAALLGVKFLDKLEQVVDYRSTCCVLDFIWSAVSCALHIYAKKNNINFNEIMNSNNNLIKVWYCFFEWTSYWKGHRVGIRTGNTLMQLKCLEAFAPLFPTAGKNNYMKSVVQYLSIVTKYPSLLKLLHYAGSVNLTRDNHYFVFDETLETFGVKFIKQNITGNVFDNETLKRQIEAAQTEHERMNLLIGEFVNNITVSQTEHAINSRQEVMWTLIDSLTDAFENPISTNHLLFKNCKELTTLEVLHIEPIDTKGRRAKGIVVTKVKDIKETSKKRNQTETIITNTIPTVSNTLISPNISTTLQSVSSKNLSNPQSTSQIISSTVNEERPTKRTRHIKISEEIEILTPYLANTNSTDNDTNLVLTSLLHISNHWTKKKVRDEWYNNKKKLNKNKNDNDNINL</sequence>
<organism evidence="2 3">
    <name type="scientific">Diversispora epigaea</name>
    <dbReference type="NCBI Taxonomy" id="1348612"/>
    <lineage>
        <taxon>Eukaryota</taxon>
        <taxon>Fungi</taxon>
        <taxon>Fungi incertae sedis</taxon>
        <taxon>Mucoromycota</taxon>
        <taxon>Glomeromycotina</taxon>
        <taxon>Glomeromycetes</taxon>
        <taxon>Diversisporales</taxon>
        <taxon>Diversisporaceae</taxon>
        <taxon>Diversispora</taxon>
    </lineage>
</organism>
<comment type="caution">
    <text evidence="2">The sequence shown here is derived from an EMBL/GenBank/DDBJ whole genome shotgun (WGS) entry which is preliminary data.</text>
</comment>
<evidence type="ECO:0000313" key="3">
    <source>
        <dbReference type="Proteomes" id="UP000266861"/>
    </source>
</evidence>
<evidence type="ECO:0000313" key="2">
    <source>
        <dbReference type="EMBL" id="RHZ84897.1"/>
    </source>
</evidence>
<accession>A0A397JBI3</accession>
<dbReference type="Proteomes" id="UP000266861">
    <property type="component" value="Unassembled WGS sequence"/>
</dbReference>
<dbReference type="AlphaFoldDB" id="A0A397JBI3"/>
<dbReference type="OrthoDB" id="2429853at2759"/>
<feature type="region of interest" description="Disordered" evidence="1">
    <location>
        <begin position="321"/>
        <end position="348"/>
    </location>
</feature>
<gene>
    <name evidence="2" type="ORF">Glove_74g143</name>
</gene>
<dbReference type="EMBL" id="PQFF01000070">
    <property type="protein sequence ID" value="RHZ84897.1"/>
    <property type="molecule type" value="Genomic_DNA"/>
</dbReference>
<proteinExistence type="predicted"/>
<protein>
    <submittedName>
        <fullName evidence="2">Uncharacterized protein</fullName>
    </submittedName>
</protein>